<proteinExistence type="predicted"/>
<accession>A0A0F9G3W7</accession>
<dbReference type="Pfam" id="PF01446">
    <property type="entry name" value="Rep_1"/>
    <property type="match status" value="1"/>
</dbReference>
<gene>
    <name evidence="3" type="ORF">LCGC14_1875750</name>
</gene>
<evidence type="ECO:0000256" key="1">
    <source>
        <dbReference type="ARBA" id="ARBA00022705"/>
    </source>
</evidence>
<evidence type="ECO:0008006" key="4">
    <source>
        <dbReference type="Google" id="ProtNLM"/>
    </source>
</evidence>
<dbReference type="InterPro" id="IPR000989">
    <property type="entry name" value="Rep"/>
</dbReference>
<feature type="region of interest" description="Disordered" evidence="2">
    <location>
        <begin position="1"/>
        <end position="38"/>
    </location>
</feature>
<evidence type="ECO:0000256" key="2">
    <source>
        <dbReference type="SAM" id="MobiDB-lite"/>
    </source>
</evidence>
<comment type="caution">
    <text evidence="3">The sequence shown here is derived from an EMBL/GenBank/DDBJ whole genome shotgun (WGS) entry which is preliminary data.</text>
</comment>
<evidence type="ECO:0000313" key="3">
    <source>
        <dbReference type="EMBL" id="KKL93333.1"/>
    </source>
</evidence>
<dbReference type="GO" id="GO:0006260">
    <property type="term" value="P:DNA replication"/>
    <property type="evidence" value="ECO:0007669"/>
    <property type="project" value="UniProtKB-KW"/>
</dbReference>
<protein>
    <recommendedName>
        <fullName evidence="4">Replication protein</fullName>
    </recommendedName>
</protein>
<keyword evidence="1" id="KW-0235">DNA replication</keyword>
<name>A0A0F9G3W7_9ZZZZ</name>
<dbReference type="GO" id="GO:0003677">
    <property type="term" value="F:DNA binding"/>
    <property type="evidence" value="ECO:0007669"/>
    <property type="project" value="InterPro"/>
</dbReference>
<reference evidence="3" key="1">
    <citation type="journal article" date="2015" name="Nature">
        <title>Complex archaea that bridge the gap between prokaryotes and eukaryotes.</title>
        <authorList>
            <person name="Spang A."/>
            <person name="Saw J.H."/>
            <person name="Jorgensen S.L."/>
            <person name="Zaremba-Niedzwiedzka K."/>
            <person name="Martijn J."/>
            <person name="Lind A.E."/>
            <person name="van Eijk R."/>
            <person name="Schleper C."/>
            <person name="Guy L."/>
            <person name="Ettema T.J."/>
        </authorList>
    </citation>
    <scope>NUCLEOTIDE SEQUENCE</scope>
</reference>
<dbReference type="AlphaFoldDB" id="A0A0F9G3W7"/>
<sequence length="416" mass="46717">MPTTQPLPQKPHSSKEDQARLDPGARPGAIVVAGTPEPRPCRDAWVEFDRASVEPGPEQTPPLLSASLEPLETNPWDSPIWSRSEVRFHQRDWKSRRTIIKALFSDETADLAKRAERIWGCCSMPQILMDPHGLPVLQPGWCRDRLCPACSNRRAHRSRDQLLKVTAGMNSVRFLTLTLKSNDDSLKCCVDRLDKAFKVLRASAIWKRHVSGGLAVLEVTRHHRTGHWHPHLHVLVDGEFFPHAMLKKAWLEATGDSFIVDIRVVHDRRSAAGYIAKYITKGTALASWGTDEIIEFARALHGRRLIRTFGNCHGIKIDPKPEPLTPDGFRRLCTVSLLAAAARALMPEALAAIDTLKRVSRLWRTVFPDNSPVDEPRPPPTAGDLESVCEFCQELQRLADEQHEAARRTFVLSSLS</sequence>
<organism evidence="3">
    <name type="scientific">marine sediment metagenome</name>
    <dbReference type="NCBI Taxonomy" id="412755"/>
    <lineage>
        <taxon>unclassified sequences</taxon>
        <taxon>metagenomes</taxon>
        <taxon>ecological metagenomes</taxon>
    </lineage>
</organism>
<dbReference type="EMBL" id="LAZR01019218">
    <property type="protein sequence ID" value="KKL93333.1"/>
    <property type="molecule type" value="Genomic_DNA"/>
</dbReference>